<dbReference type="Gene3D" id="2.60.40.2700">
    <property type="match status" value="1"/>
</dbReference>
<dbReference type="Pfam" id="PF13229">
    <property type="entry name" value="Beta_helix"/>
    <property type="match status" value="1"/>
</dbReference>
<keyword evidence="5" id="KW-0677">Repeat</keyword>
<gene>
    <name evidence="8" type="ORF">KPL78_17795</name>
</gene>
<evidence type="ECO:0000259" key="6">
    <source>
        <dbReference type="Pfam" id="PF08548"/>
    </source>
</evidence>
<dbReference type="PRINTS" id="PR00313">
    <property type="entry name" value="CABNDNGRPT"/>
</dbReference>
<evidence type="ECO:0000256" key="1">
    <source>
        <dbReference type="ARBA" id="ARBA00001913"/>
    </source>
</evidence>
<protein>
    <submittedName>
        <fullName evidence="8">M10 family metallopeptidase C-terminal domain-containing protein</fullName>
    </submittedName>
</protein>
<dbReference type="SMART" id="SM00710">
    <property type="entry name" value="PbH1"/>
    <property type="match status" value="6"/>
</dbReference>
<comment type="cofactor">
    <cofactor evidence="1">
        <name>Ca(2+)</name>
        <dbReference type="ChEBI" id="CHEBI:29108"/>
    </cofactor>
</comment>
<dbReference type="Proteomes" id="UP001196565">
    <property type="component" value="Unassembled WGS sequence"/>
</dbReference>
<dbReference type="InterPro" id="IPR012334">
    <property type="entry name" value="Pectin_lyas_fold"/>
</dbReference>
<feature type="domain" description="Peptidase M10 serralysin C-terminal" evidence="6">
    <location>
        <begin position="594"/>
        <end position="700"/>
    </location>
</feature>
<keyword evidence="4" id="KW-0964">Secreted</keyword>
<dbReference type="PANTHER" id="PTHR38340:SF1">
    <property type="entry name" value="S-LAYER PROTEIN"/>
    <property type="match status" value="1"/>
</dbReference>
<dbReference type="InterPro" id="IPR039448">
    <property type="entry name" value="Beta_helix"/>
</dbReference>
<dbReference type="Pfam" id="PF00353">
    <property type="entry name" value="HemolysinCabind"/>
    <property type="match status" value="2"/>
</dbReference>
<comment type="caution">
    <text evidence="8">The sequence shown here is derived from an EMBL/GenBank/DDBJ whole genome shotgun (WGS) entry which is preliminary data.</text>
</comment>
<organism evidence="8 9">
    <name type="scientific">Roseomonas alba</name>
    <dbReference type="NCBI Taxonomy" id="2846776"/>
    <lineage>
        <taxon>Bacteria</taxon>
        <taxon>Pseudomonadati</taxon>
        <taxon>Pseudomonadota</taxon>
        <taxon>Alphaproteobacteria</taxon>
        <taxon>Acetobacterales</taxon>
        <taxon>Roseomonadaceae</taxon>
        <taxon>Roseomonas</taxon>
    </lineage>
</organism>
<dbReference type="Gene3D" id="2.150.10.10">
    <property type="entry name" value="Serralysin-like metalloprotease, C-terminal"/>
    <property type="match status" value="3"/>
</dbReference>
<evidence type="ECO:0000256" key="4">
    <source>
        <dbReference type="ARBA" id="ARBA00022525"/>
    </source>
</evidence>
<evidence type="ECO:0000313" key="9">
    <source>
        <dbReference type="Proteomes" id="UP001196565"/>
    </source>
</evidence>
<comment type="function">
    <text evidence="2">Converts beta-D-mannuronic acid (M) to alpha-L-guluronic acid (G), producing a polymer with gel-forming capacity, required for the formation of the cyst coat.</text>
</comment>
<dbReference type="Pfam" id="PF08548">
    <property type="entry name" value="Peptidase_M10_C"/>
    <property type="match status" value="1"/>
</dbReference>
<dbReference type="InterPro" id="IPR013858">
    <property type="entry name" value="Peptidase_M10B_C"/>
</dbReference>
<name>A0ABS7ABQ1_9PROT</name>
<dbReference type="SUPFAM" id="SSF51120">
    <property type="entry name" value="beta-Roll"/>
    <property type="match status" value="3"/>
</dbReference>
<accession>A0ABS7ABQ1</accession>
<evidence type="ECO:0000259" key="7">
    <source>
        <dbReference type="Pfam" id="PF13229"/>
    </source>
</evidence>
<dbReference type="InterPro" id="IPR018511">
    <property type="entry name" value="Hemolysin-typ_Ca-bd_CS"/>
</dbReference>
<dbReference type="InterPro" id="IPR011049">
    <property type="entry name" value="Serralysin-like_metalloprot_C"/>
</dbReference>
<dbReference type="InterPro" id="IPR001343">
    <property type="entry name" value="Hemolysn_Ca-bd"/>
</dbReference>
<dbReference type="PROSITE" id="PS00330">
    <property type="entry name" value="HEMOLYSIN_CALCIUM"/>
    <property type="match status" value="6"/>
</dbReference>
<feature type="domain" description="Right handed beta helix" evidence="7">
    <location>
        <begin position="15"/>
        <end position="177"/>
    </location>
</feature>
<reference evidence="8 9" key="1">
    <citation type="submission" date="2021-07" db="EMBL/GenBank/DDBJ databases">
        <authorList>
            <person name="So Y."/>
        </authorList>
    </citation>
    <scope>NUCLEOTIDE SEQUENCE [LARGE SCALE GENOMIC DNA]</scope>
    <source>
        <strain evidence="8 9">HJA6</strain>
    </source>
</reference>
<dbReference type="InterPro" id="IPR011050">
    <property type="entry name" value="Pectin_lyase_fold/virulence"/>
</dbReference>
<comment type="subcellular location">
    <subcellularLocation>
        <location evidence="3">Secreted</location>
    </subcellularLocation>
</comment>
<dbReference type="InterPro" id="IPR050557">
    <property type="entry name" value="RTX_toxin/Mannuronan_C5-epim"/>
</dbReference>
<dbReference type="InterPro" id="IPR006626">
    <property type="entry name" value="PbH1"/>
</dbReference>
<evidence type="ECO:0000256" key="3">
    <source>
        <dbReference type="ARBA" id="ARBA00004613"/>
    </source>
</evidence>
<proteinExistence type="predicted"/>
<dbReference type="PANTHER" id="PTHR38340">
    <property type="entry name" value="S-LAYER PROTEIN"/>
    <property type="match status" value="1"/>
</dbReference>
<evidence type="ECO:0000256" key="2">
    <source>
        <dbReference type="ARBA" id="ARBA00002822"/>
    </source>
</evidence>
<evidence type="ECO:0000256" key="5">
    <source>
        <dbReference type="ARBA" id="ARBA00022737"/>
    </source>
</evidence>
<sequence length="709" mass="70716">MANIVATTQPSNGKGIFVTNTDVRIENMSFSGASVPDGNGAGIRYQGGNLTIVNSYFHDNQDGLLANASASGTITITGSEFAKNGTGDGYTHNIYVNEIQTLTITDSYFHDASVGHQIKSRAQNTIIRDNRIYDGAAGGGTGSYSIDIPNGGKAEITGNIIQQSSASQNPAIVHYGGEGGPYAGSSLMISDNTVVNQLTSSSAKLLSNATSVTATVSGNDVYGLTSGQIASGPASVSATTYLNTAPTLDAAHPWDEASSPLPGFTVTVTDTTPTQDQAVGATVAATGGSLAGLGISYQWQSYEGGSWKAVAGATGASYVPGSGEVGEALRLAVTISNGSTSSTTVSNATEVTGRHFVGAGSTADAPTLTAGADFALGNDGNDLLSGLAGNDTLDGGAGNDTLDGGVGNDRMIGGAGNDHYVVNATGDVVVETANAGRDVVETSLATYTLAANVEDAIVTAAGGARVNGNDLGNDILGGGGADSLYGNAGADTLDGGHGNDLLAGGAGNDFYVIDSPADRVVEGANQGADTVSVTDGTSYTLLANTEALLLTGGSLITGVGNGLANTIIGNDGANVLRGQAGADTLVGGGGADTLIGGDGRDVLTGGAGADHFRFLNPADSTVAAPDRITDFVAGQDRIDLRQIDANPSQGGNQAFSYVTGFDNHPGEVMVASLGGTSYQVRGDINGDGSADFAIDVTSASAPAANWFLL</sequence>
<dbReference type="SUPFAM" id="SSF51126">
    <property type="entry name" value="Pectin lyase-like"/>
    <property type="match status" value="1"/>
</dbReference>
<dbReference type="EMBL" id="JAHYBZ010000006">
    <property type="protein sequence ID" value="MBW6399718.1"/>
    <property type="molecule type" value="Genomic_DNA"/>
</dbReference>
<dbReference type="Gene3D" id="2.160.20.10">
    <property type="entry name" value="Single-stranded right-handed beta-helix, Pectin lyase-like"/>
    <property type="match status" value="1"/>
</dbReference>
<evidence type="ECO:0000313" key="8">
    <source>
        <dbReference type="EMBL" id="MBW6399718.1"/>
    </source>
</evidence>
<keyword evidence="9" id="KW-1185">Reference proteome</keyword>